<feature type="compositionally biased region" description="Pro residues" evidence="1">
    <location>
        <begin position="615"/>
        <end position="625"/>
    </location>
</feature>
<evidence type="ECO:0000313" key="3">
    <source>
        <dbReference type="Proteomes" id="UP000178199"/>
    </source>
</evidence>
<dbReference type="Proteomes" id="UP000178199">
    <property type="component" value="Unassembled WGS sequence"/>
</dbReference>
<evidence type="ECO:0000256" key="1">
    <source>
        <dbReference type="SAM" id="MobiDB-lite"/>
    </source>
</evidence>
<sequence length="632" mass="66445">MSYNLGSAAKQWGSLYAAAVRVTDTSPIQALNMGSSTGTAIVMGGTGYLYVSSSSEKTKNILERNWMGDINPFLKLNAIKFSYKRDPGVPTIGFSAEEIENSGLPKELWLNYNDKGDLVSFRQDAFNVYTHLVQQDQELRLVRLENETAEFSNSSNLGIGDIVSYASGSGEFRVALGGEGVAGVVTSIGDLNLSGIASTSVSFSGKSDVKVSLENGSIEAGDRLSISSTIPGVAVKAVSGGMTIGMALEPIDTIASGSYDKIKVYVNPTYWSPSVSTFENSANTSSSVTVGSTSGSSISEVIAALAENITAMFKSIWAKGDVIAEGINKTYHSTISAFNWNFDLPMMFSGWLSRDVSLAPNVDDQTRSMFEGNGAKSADQSKLDMEENGNYLATYGVDSTRGEIQLTGTGDLINGEARIYFDFSFTSVISDQVPLKVLLTPVTDTITGQLYVATKTPYGIIIKELNGSSTGKFDWMAIARRKGFEDKVASTPTPTPDSSSVPTSTPDTIPTPSIEPTPIPAGDVMPTPTPIPDAPIESTPVPTPDPTPAPTPESTPAPTPIPTPESTPAPTSEATPASSPTPEVPVEPTLTPTPETTSAPTPETTSASTSATTPIPTPESTPTPEAPAESTP</sequence>
<proteinExistence type="predicted"/>
<comment type="caution">
    <text evidence="2">The sequence shown here is derived from an EMBL/GenBank/DDBJ whole genome shotgun (WGS) entry which is preliminary data.</text>
</comment>
<dbReference type="AlphaFoldDB" id="A0A1G2Q423"/>
<dbReference type="PANTHER" id="PTHR48233:SF5">
    <property type="entry name" value="BRINKER"/>
    <property type="match status" value="1"/>
</dbReference>
<organism evidence="2 3">
    <name type="scientific">Candidatus Veblenbacteria bacterium RIFOXYC1_FULL_42_9</name>
    <dbReference type="NCBI Taxonomy" id="1802427"/>
    <lineage>
        <taxon>Bacteria</taxon>
        <taxon>Candidatus Vebleniibacteriota</taxon>
    </lineage>
</organism>
<dbReference type="InterPro" id="IPR053361">
    <property type="entry name" value="Vulval_dev_neg_regulator"/>
</dbReference>
<feature type="compositionally biased region" description="Low complexity" evidence="1">
    <location>
        <begin position="490"/>
        <end position="512"/>
    </location>
</feature>
<dbReference type="EMBL" id="MHTD01000035">
    <property type="protein sequence ID" value="OHA55345.1"/>
    <property type="molecule type" value="Genomic_DNA"/>
</dbReference>
<feature type="compositionally biased region" description="Low complexity" evidence="1">
    <location>
        <begin position="568"/>
        <end position="614"/>
    </location>
</feature>
<name>A0A1G2Q423_9BACT</name>
<gene>
    <name evidence="2" type="ORF">A2429_03050</name>
</gene>
<dbReference type="PANTHER" id="PTHR48233">
    <property type="entry name" value="MUCIN 4B, ISOFORM B-RELATED"/>
    <property type="match status" value="1"/>
</dbReference>
<evidence type="ECO:0000313" key="2">
    <source>
        <dbReference type="EMBL" id="OHA55345.1"/>
    </source>
</evidence>
<feature type="region of interest" description="Disordered" evidence="1">
    <location>
        <begin position="486"/>
        <end position="632"/>
    </location>
</feature>
<accession>A0A1G2Q423</accession>
<reference evidence="2 3" key="1">
    <citation type="journal article" date="2016" name="Nat. Commun.">
        <title>Thousands of microbial genomes shed light on interconnected biogeochemical processes in an aquifer system.</title>
        <authorList>
            <person name="Anantharaman K."/>
            <person name="Brown C.T."/>
            <person name="Hug L.A."/>
            <person name="Sharon I."/>
            <person name="Castelle C.J."/>
            <person name="Probst A.J."/>
            <person name="Thomas B.C."/>
            <person name="Singh A."/>
            <person name="Wilkins M.J."/>
            <person name="Karaoz U."/>
            <person name="Brodie E.L."/>
            <person name="Williams K.H."/>
            <person name="Hubbard S.S."/>
            <person name="Banfield J.F."/>
        </authorList>
    </citation>
    <scope>NUCLEOTIDE SEQUENCE [LARGE SCALE GENOMIC DNA]</scope>
</reference>
<protein>
    <submittedName>
        <fullName evidence="2">Uncharacterized protein</fullName>
    </submittedName>
</protein>
<feature type="compositionally biased region" description="Pro residues" evidence="1">
    <location>
        <begin position="541"/>
        <end position="567"/>
    </location>
</feature>